<evidence type="ECO:0000313" key="2">
    <source>
        <dbReference type="Proteomes" id="UP000315496"/>
    </source>
</evidence>
<keyword evidence="2" id="KW-1185">Reference proteome</keyword>
<organism evidence="1 2">
    <name type="scientific">Giardia muris</name>
    <dbReference type="NCBI Taxonomy" id="5742"/>
    <lineage>
        <taxon>Eukaryota</taxon>
        <taxon>Metamonada</taxon>
        <taxon>Diplomonadida</taxon>
        <taxon>Hexamitidae</taxon>
        <taxon>Giardiinae</taxon>
        <taxon>Giardia</taxon>
    </lineage>
</organism>
<reference evidence="1 2" key="1">
    <citation type="submission" date="2019-05" db="EMBL/GenBank/DDBJ databases">
        <title>The compact genome of Giardia muris reveals important steps in the evolution of intestinal protozoan parasites.</title>
        <authorList>
            <person name="Xu F."/>
            <person name="Jimenez-Gonzalez A."/>
            <person name="Einarsson E."/>
            <person name="Astvaldsson A."/>
            <person name="Peirasmaki D."/>
            <person name="Eckmann L."/>
            <person name="Andersson J.O."/>
            <person name="Svard S.G."/>
            <person name="Jerlstrom-Hultqvist J."/>
        </authorList>
    </citation>
    <scope>NUCLEOTIDE SEQUENCE [LARGE SCALE GENOMIC DNA]</scope>
    <source>
        <strain evidence="1 2">Roberts-Thomson</strain>
    </source>
</reference>
<accession>A0A4Z1T4W9</accession>
<dbReference type="VEuPathDB" id="GiardiaDB:GMRT_15191"/>
<evidence type="ECO:0000313" key="1">
    <source>
        <dbReference type="EMBL" id="TNJ28127.1"/>
    </source>
</evidence>
<comment type="caution">
    <text evidence="1">The sequence shown here is derived from an EMBL/GenBank/DDBJ whole genome shotgun (WGS) entry which is preliminary data.</text>
</comment>
<dbReference type="Proteomes" id="UP000315496">
    <property type="component" value="Chromosome 2"/>
</dbReference>
<name>A0A4Z1T4W9_GIAMU</name>
<sequence>MESPKEPILAYIAGGIFVHGALRERILTLAGDAQPFLRHVVAPPTDLHHCLALYALHLDEEGVLLDDELIHAVTPGDFDLVSTHIALQVLYGLPQDEHDSNSSETLYQRAMAFRARFPDSRAQRRYCHQHQMTYLVLYLKVVRGCGHYVSSTTLYIRELNASLGIGGTETVACPKCCDAHLLKQQIFGEVDLSCVRFFLCTACDTRHTFPEETMMEPVNCTACNGLLHTHCCPTCHIVHCEDGWIHCEKCDRCHPLQTSCALSDDFCVICQELLSDPASPAVRLMCGGAHIVHITCLLKQLAAGNYTCPFRCGPTFPPLSL</sequence>
<gene>
    <name evidence="1" type="ORF">GMRT_15191</name>
</gene>
<dbReference type="EMBL" id="VDLU01000002">
    <property type="protein sequence ID" value="TNJ28127.1"/>
    <property type="molecule type" value="Genomic_DNA"/>
</dbReference>
<proteinExistence type="predicted"/>
<dbReference type="AlphaFoldDB" id="A0A4Z1T4W9"/>
<protein>
    <submittedName>
        <fullName evidence="1">Uncharacterized protein</fullName>
    </submittedName>
</protein>
<dbReference type="SUPFAM" id="SSF57850">
    <property type="entry name" value="RING/U-box"/>
    <property type="match status" value="1"/>
</dbReference>